<dbReference type="Gene3D" id="1.10.10.10">
    <property type="entry name" value="Winged helix-like DNA-binding domain superfamily/Winged helix DNA-binding domain"/>
    <property type="match status" value="1"/>
</dbReference>
<reference evidence="1 2" key="1">
    <citation type="submission" date="2023-10" db="EMBL/GenBank/DDBJ databases">
        <title>Noviherbaspirillum sp. CPCC 100848 genome assembly.</title>
        <authorList>
            <person name="Li X.Y."/>
            <person name="Fang X.M."/>
        </authorList>
    </citation>
    <scope>NUCLEOTIDE SEQUENCE [LARGE SCALE GENOMIC DNA]</scope>
    <source>
        <strain evidence="1 2">CPCC 100848</strain>
    </source>
</reference>
<protein>
    <submittedName>
        <fullName evidence="1">Uncharacterized protein</fullName>
    </submittedName>
</protein>
<gene>
    <name evidence="1" type="ORF">RY831_06265</name>
</gene>
<sequence>MTTVEDYILGNGALHDRFFATTEILAKLVSSAPRSVSIAQLEEETGRPARELGKLCAGLARSSLLMPDPRAPERWMLTCDASMVTLEDVFRCVLAEQQTQQTRKAPGKAGTERTPNDVDLLVMQAMIAINQSVFKHLRQFSLDRLKISAAGMFPAPRRTSRPAFTGSPFDVALT</sequence>
<name>A0ABU6J541_9BURK</name>
<accession>A0ABU6J541</accession>
<evidence type="ECO:0000313" key="2">
    <source>
        <dbReference type="Proteomes" id="UP001352263"/>
    </source>
</evidence>
<dbReference type="InterPro" id="IPR036388">
    <property type="entry name" value="WH-like_DNA-bd_sf"/>
</dbReference>
<proteinExistence type="predicted"/>
<dbReference type="Proteomes" id="UP001352263">
    <property type="component" value="Unassembled WGS sequence"/>
</dbReference>
<organism evidence="1 2">
    <name type="scientific">Noviherbaspirillum album</name>
    <dbReference type="NCBI Taxonomy" id="3080276"/>
    <lineage>
        <taxon>Bacteria</taxon>
        <taxon>Pseudomonadati</taxon>
        <taxon>Pseudomonadota</taxon>
        <taxon>Betaproteobacteria</taxon>
        <taxon>Burkholderiales</taxon>
        <taxon>Oxalobacteraceae</taxon>
        <taxon>Noviherbaspirillum</taxon>
    </lineage>
</organism>
<keyword evidence="2" id="KW-1185">Reference proteome</keyword>
<comment type="caution">
    <text evidence="1">The sequence shown here is derived from an EMBL/GenBank/DDBJ whole genome shotgun (WGS) entry which is preliminary data.</text>
</comment>
<dbReference type="RefSeq" id="WP_326505472.1">
    <property type="nucleotide sequence ID" value="NZ_JAWIIV010000004.1"/>
</dbReference>
<dbReference type="EMBL" id="JAWIIV010000004">
    <property type="protein sequence ID" value="MEC4718741.1"/>
    <property type="molecule type" value="Genomic_DNA"/>
</dbReference>
<evidence type="ECO:0000313" key="1">
    <source>
        <dbReference type="EMBL" id="MEC4718741.1"/>
    </source>
</evidence>